<keyword evidence="16" id="KW-1185">Reference proteome</keyword>
<dbReference type="InterPro" id="IPR058545">
    <property type="entry name" value="Beta-prop_EMC1_1st"/>
</dbReference>
<keyword evidence="5 11" id="KW-0812">Transmembrane</keyword>
<evidence type="ECO:0000256" key="4">
    <source>
        <dbReference type="ARBA" id="ARBA00020824"/>
    </source>
</evidence>
<keyword evidence="8 11" id="KW-1133">Transmembrane helix</keyword>
<evidence type="ECO:0000256" key="11">
    <source>
        <dbReference type="SAM" id="Phobius"/>
    </source>
</evidence>
<dbReference type="Proteomes" id="UP001165090">
    <property type="component" value="Unassembled WGS sequence"/>
</dbReference>
<comment type="caution">
    <text evidence="15">The sequence shown here is derived from an EMBL/GenBank/DDBJ whole genome shotgun (WGS) entry which is preliminary data.</text>
</comment>
<dbReference type="InterPro" id="IPR011047">
    <property type="entry name" value="Quinoprotein_ADH-like_sf"/>
</dbReference>
<evidence type="ECO:0000256" key="12">
    <source>
        <dbReference type="SAM" id="SignalP"/>
    </source>
</evidence>
<evidence type="ECO:0000256" key="2">
    <source>
        <dbReference type="ARBA" id="ARBA00007904"/>
    </source>
</evidence>
<evidence type="ECO:0000256" key="9">
    <source>
        <dbReference type="ARBA" id="ARBA00023136"/>
    </source>
</evidence>
<evidence type="ECO:0000256" key="10">
    <source>
        <dbReference type="ARBA" id="ARBA00023180"/>
    </source>
</evidence>
<reference evidence="15 16" key="1">
    <citation type="journal article" date="2023" name="IScience">
        <title>Expanded male sex-determining region conserved during the evolution of homothallism in the green alga Volvox.</title>
        <authorList>
            <person name="Yamamoto K."/>
            <person name="Matsuzaki R."/>
            <person name="Mahakham W."/>
            <person name="Heman W."/>
            <person name="Sekimoto H."/>
            <person name="Kawachi M."/>
            <person name="Minakuchi Y."/>
            <person name="Toyoda A."/>
            <person name="Nozaki H."/>
        </authorList>
    </citation>
    <scope>NUCLEOTIDE SEQUENCE [LARGE SCALE GENOMIC DNA]</scope>
    <source>
        <strain evidence="15 16">NIES-4468</strain>
    </source>
</reference>
<dbReference type="PANTHER" id="PTHR21573">
    <property type="entry name" value="ER MEMBRANE PROTEIN COMPLEX SUBUNIT 1"/>
    <property type="match status" value="1"/>
</dbReference>
<proteinExistence type="inferred from homology"/>
<gene>
    <name evidence="15" type="ORF">VaNZ11_002704</name>
</gene>
<dbReference type="Gene3D" id="2.130.10.10">
    <property type="entry name" value="YVTN repeat-like/Quinoprotein amine dehydrogenase"/>
    <property type="match status" value="1"/>
</dbReference>
<evidence type="ECO:0000256" key="7">
    <source>
        <dbReference type="ARBA" id="ARBA00022824"/>
    </source>
</evidence>
<evidence type="ECO:0000259" key="14">
    <source>
        <dbReference type="Pfam" id="PF25293"/>
    </source>
</evidence>
<evidence type="ECO:0000313" key="16">
    <source>
        <dbReference type="Proteomes" id="UP001165090"/>
    </source>
</evidence>
<comment type="subcellular location">
    <subcellularLocation>
        <location evidence="1">Endoplasmic reticulum membrane</location>
        <topology evidence="1">Single-pass type I membrane protein</topology>
    </subcellularLocation>
</comment>
<feature type="domain" description="EMC1 first beta-propeller" evidence="14">
    <location>
        <begin position="28"/>
        <end position="422"/>
    </location>
</feature>
<organism evidence="15 16">
    <name type="scientific">Volvox africanus</name>
    <dbReference type="NCBI Taxonomy" id="51714"/>
    <lineage>
        <taxon>Eukaryota</taxon>
        <taxon>Viridiplantae</taxon>
        <taxon>Chlorophyta</taxon>
        <taxon>core chlorophytes</taxon>
        <taxon>Chlorophyceae</taxon>
        <taxon>CS clade</taxon>
        <taxon>Chlamydomonadales</taxon>
        <taxon>Volvocaceae</taxon>
        <taxon>Volvox</taxon>
    </lineage>
</organism>
<evidence type="ECO:0000256" key="6">
    <source>
        <dbReference type="ARBA" id="ARBA00022729"/>
    </source>
</evidence>
<sequence length="995" mass="107581">MLTSSLKRTMKLILCMLAALAAVEGATAMFEDQAGTYDWYRQHIGLVSSASFHPSKPRVCVATAQSVVGCLNLRDGSLAWRKALGSTSDSPAAILLPKSSNFVTVAEGYLRAFDLEGNLLWQRKVLSSTAVPSLAGLAASDDSQERILLLQNGELQLLDPSDGTVLGTEQVLSALAKPAKIAVGSGSRNFVVTLNSGSREAVLVELQDAKKGHFGRKVAIESPLILSDVLSASADTVAVLSHDGKALCVASVRGTESAVRFTCTQLSELVPELPASESFRVDGTSGGYVLFGHPGAALLAADEEGGLKLVKYFPDAISVSLEIRADNDAFFGVLEESAAGGGVKLSVIRSNNGDVVQVESFPSPTASERLVGPAPVFTPSGLVLGTFVRKKDKSVGFRALVSFRNGLTVLLQQGVIVWSRDESLASITDTLFVDLPAKQANGTALEAAEGLKVDFNTRLRYQVLGAKVQLKLNSQAEAEEFLLLRGALSDKNTPFRDVNGFRKLLLALTSTGRLAALHNGDGRLLWSRSFPQDAMPTKLLPWRGYHDIQHSPEILLLRETQPGAYAAVLNAHTGEQLWHLPLIFGIAKVVPLHAPMHEGSAVQSVYLLVEKVEIAAAEAAPVLRLLPDSVSSRKHVAVSERSLHFFMQGHDPRTLAGYRLATIEDSSVAVAVPAILSWQVNFADSVLAVAYRNPTEPIQSSVKVLSDRSIKYKYLNPNLLFVATGIANGVPSDSVAAGVDSLSEEVTVHLLDTVTGRILHRQSHLGARGPVTAVLTENAVLYYFRDIDTGRFVATSMELYDATPGRQFNVLDYLFNPNSTRPVSSLKPTPVEVQTQSFFSRLVPRAATVTRTEQGITAKQLLIVTNTDQVYALDRRWVDPRRPKKQKLTQDELEEGLVPFQDTLPISPLSFATLDRQVLGIRGVNVEPTRLESTCLMFVHGVDLFYTRLAPAKGFDSLEDDFNYALLLAALVGLTGGAVILQYMAKQTSLNQKWK</sequence>
<dbReference type="InterPro" id="IPR011678">
    <property type="entry name" value="EMC1_C"/>
</dbReference>
<feature type="signal peptide" evidence="12">
    <location>
        <begin position="1"/>
        <end position="25"/>
    </location>
</feature>
<evidence type="ECO:0000313" key="15">
    <source>
        <dbReference type="EMBL" id="GLI60547.1"/>
    </source>
</evidence>
<feature type="domain" description="ER membrane protein complex subunit 1 C-terminal" evidence="13">
    <location>
        <begin position="776"/>
        <end position="994"/>
    </location>
</feature>
<dbReference type="Pfam" id="PF07774">
    <property type="entry name" value="EMC1_C"/>
    <property type="match status" value="1"/>
</dbReference>
<comment type="subunit">
    <text evidence="3">Component of the ER membrane protein complex (EMC).</text>
</comment>
<dbReference type="Pfam" id="PF25293">
    <property type="entry name" value="Beta-prop_EMC1_N"/>
    <property type="match status" value="1"/>
</dbReference>
<feature type="chain" id="PRO_5046573488" description="ER membrane protein complex subunit 1" evidence="12">
    <location>
        <begin position="26"/>
        <end position="995"/>
    </location>
</feature>
<evidence type="ECO:0000256" key="5">
    <source>
        <dbReference type="ARBA" id="ARBA00022692"/>
    </source>
</evidence>
<name>A0ABQ5RU49_9CHLO</name>
<accession>A0ABQ5RU49</accession>
<evidence type="ECO:0000256" key="3">
    <source>
        <dbReference type="ARBA" id="ARBA00011276"/>
    </source>
</evidence>
<dbReference type="PANTHER" id="PTHR21573:SF0">
    <property type="entry name" value="ER MEMBRANE PROTEIN COMPLEX SUBUNIT 1"/>
    <property type="match status" value="1"/>
</dbReference>
<feature type="transmembrane region" description="Helical" evidence="11">
    <location>
        <begin position="964"/>
        <end position="985"/>
    </location>
</feature>
<evidence type="ECO:0000256" key="1">
    <source>
        <dbReference type="ARBA" id="ARBA00004115"/>
    </source>
</evidence>
<keyword evidence="7" id="KW-0256">Endoplasmic reticulum</keyword>
<keyword evidence="6 12" id="KW-0732">Signal</keyword>
<dbReference type="EMBL" id="BSDZ01000008">
    <property type="protein sequence ID" value="GLI60547.1"/>
    <property type="molecule type" value="Genomic_DNA"/>
</dbReference>
<keyword evidence="9 11" id="KW-0472">Membrane</keyword>
<dbReference type="InterPro" id="IPR026895">
    <property type="entry name" value="EMC1"/>
</dbReference>
<protein>
    <recommendedName>
        <fullName evidence="4">ER membrane protein complex subunit 1</fullName>
    </recommendedName>
</protein>
<dbReference type="InterPro" id="IPR015943">
    <property type="entry name" value="WD40/YVTN_repeat-like_dom_sf"/>
</dbReference>
<evidence type="ECO:0000256" key="8">
    <source>
        <dbReference type="ARBA" id="ARBA00022989"/>
    </source>
</evidence>
<comment type="similarity">
    <text evidence="2">Belongs to the EMC1 family.</text>
</comment>
<keyword evidence="10" id="KW-0325">Glycoprotein</keyword>
<dbReference type="SUPFAM" id="SSF50998">
    <property type="entry name" value="Quinoprotein alcohol dehydrogenase-like"/>
    <property type="match status" value="1"/>
</dbReference>
<evidence type="ECO:0000259" key="13">
    <source>
        <dbReference type="Pfam" id="PF07774"/>
    </source>
</evidence>